<comment type="caution">
    <text evidence="2">The sequence shown here is derived from an EMBL/GenBank/DDBJ whole genome shotgun (WGS) entry which is preliminary data.</text>
</comment>
<organism evidence="2 3">
    <name type="scientific">Trichomonascus ciferrii</name>
    <dbReference type="NCBI Taxonomy" id="44093"/>
    <lineage>
        <taxon>Eukaryota</taxon>
        <taxon>Fungi</taxon>
        <taxon>Dikarya</taxon>
        <taxon>Ascomycota</taxon>
        <taxon>Saccharomycotina</taxon>
        <taxon>Dipodascomycetes</taxon>
        <taxon>Dipodascales</taxon>
        <taxon>Trichomonascaceae</taxon>
        <taxon>Trichomonascus</taxon>
        <taxon>Trichomonascus ciferrii complex</taxon>
    </lineage>
</organism>
<dbReference type="VEuPathDB" id="FungiDB:TRICI_006702"/>
<evidence type="ECO:0000313" key="2">
    <source>
        <dbReference type="EMBL" id="KAA8897624.1"/>
    </source>
</evidence>
<keyword evidence="3" id="KW-1185">Reference proteome</keyword>
<feature type="region of interest" description="Disordered" evidence="1">
    <location>
        <begin position="490"/>
        <end position="537"/>
    </location>
</feature>
<name>A0A642UEM2_9ASCO</name>
<feature type="region of interest" description="Disordered" evidence="1">
    <location>
        <begin position="413"/>
        <end position="435"/>
    </location>
</feature>
<proteinExistence type="predicted"/>
<dbReference type="EMBL" id="SWFS01000560">
    <property type="protein sequence ID" value="KAA8897624.1"/>
    <property type="molecule type" value="Genomic_DNA"/>
</dbReference>
<feature type="compositionally biased region" description="Low complexity" evidence="1">
    <location>
        <begin position="509"/>
        <end position="519"/>
    </location>
</feature>
<protein>
    <submittedName>
        <fullName evidence="2">Uncharacterized protein</fullName>
    </submittedName>
</protein>
<accession>A0A642UEM2</accession>
<dbReference type="Proteomes" id="UP000761534">
    <property type="component" value="Unassembled WGS sequence"/>
</dbReference>
<feature type="region of interest" description="Disordered" evidence="1">
    <location>
        <begin position="332"/>
        <end position="354"/>
    </location>
</feature>
<sequence length="537" mass="59965">MNTLGLPGYVPNSNIGGIGKGCNMVVTPPGTFWPPEMVEALKEGLACEKCARVAFGQLRANKRGLFMLRLSEWCTDESCVVRLALQASQSMKLPLFVVLITYAEILNHTTDDSTIFAPFLRFTPDDCWISSFSFSPQDMSNSVRTKISIFNSSPKRIIHTSDGLYVLMVDLGDSNNSYNYNDSINYCGPSDQNPVDYPEPTVNDRITIGFPEQGLSYRNTVDYPEPTINDQNTIDFPEQGINYRNTVDYPEPNVNDQSTIDYLERITNGQNTFDYPKPTINDQNSCDNVLTTPTCQAENIPFKEGSTMLEYSGSKSQSTTCDNMFATQIRQDTPTSLTFDQTQNNGNSYSIPSYDGNYYESTNNNEQPVSTKLDQQSLDELISSSFNLPTNVPENDSLDIDDILRELEANNEPNNDATAAHTNEHKQSTENVTDDESDNAIMKEYTDNEAYMHSQKAEQASNSNETIDDTWTTVIESTHIYDLPEANNISQFSLPTPAREPSEPTEVQNNTSTNHSNSSLISPPLEEVLKQIFPPDA</sequence>
<evidence type="ECO:0000256" key="1">
    <source>
        <dbReference type="SAM" id="MobiDB-lite"/>
    </source>
</evidence>
<dbReference type="AlphaFoldDB" id="A0A642UEM2"/>
<evidence type="ECO:0000313" key="3">
    <source>
        <dbReference type="Proteomes" id="UP000761534"/>
    </source>
</evidence>
<feature type="compositionally biased region" description="Polar residues" evidence="1">
    <location>
        <begin position="332"/>
        <end position="351"/>
    </location>
</feature>
<reference evidence="2" key="1">
    <citation type="journal article" date="2019" name="G3 (Bethesda)">
        <title>Genome Assemblies of Two Rare Opportunistic Yeast Pathogens: Diutina rugosa (syn. Candida rugosa) and Trichomonascus ciferrii (syn. Candida ciferrii).</title>
        <authorList>
            <person name="Mixao V."/>
            <person name="Saus E."/>
            <person name="Hansen A.P."/>
            <person name="Lass-Florl C."/>
            <person name="Gabaldon T."/>
        </authorList>
    </citation>
    <scope>NUCLEOTIDE SEQUENCE</scope>
    <source>
        <strain evidence="2">CBS 4856</strain>
    </source>
</reference>
<gene>
    <name evidence="2" type="ORF">TRICI_006702</name>
</gene>